<protein>
    <recommendedName>
        <fullName evidence="3">histidine kinase</fullName>
        <ecNumber evidence="3">2.7.13.3</ecNumber>
    </recommendedName>
</protein>
<evidence type="ECO:0000256" key="6">
    <source>
        <dbReference type="ARBA" id="ARBA00022679"/>
    </source>
</evidence>
<keyword evidence="11" id="KW-1133">Transmembrane helix</keyword>
<dbReference type="Gene3D" id="3.30.565.10">
    <property type="entry name" value="Histidine kinase-like ATPase, C-terminal domain"/>
    <property type="match status" value="1"/>
</dbReference>
<keyword evidence="4" id="KW-1003">Cell membrane</keyword>
<dbReference type="InterPro" id="IPR003661">
    <property type="entry name" value="HisK_dim/P_dom"/>
</dbReference>
<dbReference type="PANTHER" id="PTHR45528">
    <property type="entry name" value="SENSOR HISTIDINE KINASE CPXA"/>
    <property type="match status" value="1"/>
</dbReference>
<keyword evidence="12" id="KW-0902">Two-component regulatory system</keyword>
<name>A0A6I3NB53_9FIRM</name>
<dbReference type="SMART" id="SM00388">
    <property type="entry name" value="HisKA"/>
    <property type="match status" value="1"/>
</dbReference>
<evidence type="ECO:0000256" key="13">
    <source>
        <dbReference type="ARBA" id="ARBA00023136"/>
    </source>
</evidence>
<keyword evidence="9 14" id="KW-0418">Kinase</keyword>
<sequence>MLKERSLLTQINLSFLGILSCTFVSTVVIIFLFLVVAQYVAYPANHYEQQLPMIVDYVNQHSSSLLIGEGKEEFERTFDLSKVTYQIVNFDTEGESDLISKLNTTQSDGNGNYTKYIPLTDSKGTLKGCLSYTYPLRLMPLENRQFVYLIMFIGVFSLPFLFLIFYMWFFGKKLKINVMIPLQKLKWASQKIENQDLDFELHEDYNNEFNEVIVSFEKMRKTLKETLTKQWQIEQQQKELISALAHDLRSPLTVIKGHVELLQDGAYQNEARCLKYLNVLEGATNQSIVLVEDLNLLSQLDQLDFIFQQENVNVLQYFSTELESYEDICLKYQLNLRTDLDLLNPTLIMKCDPLRLSRVLDNILMNACRYAPTSSDIGVLVYQKNKAVICEITDQGNGFSEEDLKYGLEKFYRGNKARSKDGGSGLGLYICQRIMKLHGGEIVLSNQESGGAKVVVYLPLQD</sequence>
<dbReference type="InterPro" id="IPR050398">
    <property type="entry name" value="HssS/ArlS-like"/>
</dbReference>
<accession>A0A6I3NB53</accession>
<dbReference type="SMART" id="SM00304">
    <property type="entry name" value="HAMP"/>
    <property type="match status" value="1"/>
</dbReference>
<evidence type="ECO:0000256" key="11">
    <source>
        <dbReference type="ARBA" id="ARBA00022989"/>
    </source>
</evidence>
<evidence type="ECO:0000256" key="10">
    <source>
        <dbReference type="ARBA" id="ARBA00022840"/>
    </source>
</evidence>
<comment type="catalytic activity">
    <reaction evidence="1">
        <text>ATP + protein L-histidine = ADP + protein N-phospho-L-histidine.</text>
        <dbReference type="EC" id="2.7.13.3"/>
    </reaction>
</comment>
<evidence type="ECO:0000256" key="5">
    <source>
        <dbReference type="ARBA" id="ARBA00022553"/>
    </source>
</evidence>
<keyword evidence="7" id="KW-0812">Transmembrane</keyword>
<evidence type="ECO:0000256" key="9">
    <source>
        <dbReference type="ARBA" id="ARBA00022777"/>
    </source>
</evidence>
<dbReference type="InterPro" id="IPR036097">
    <property type="entry name" value="HisK_dim/P_sf"/>
</dbReference>
<evidence type="ECO:0000256" key="1">
    <source>
        <dbReference type="ARBA" id="ARBA00000085"/>
    </source>
</evidence>
<evidence type="ECO:0000313" key="14">
    <source>
        <dbReference type="EMBL" id="MTL93145.1"/>
    </source>
</evidence>
<comment type="caution">
    <text evidence="14">The sequence shown here is derived from an EMBL/GenBank/DDBJ whole genome shotgun (WGS) entry which is preliminary data.</text>
</comment>
<dbReference type="SUPFAM" id="SSF47384">
    <property type="entry name" value="Homodimeric domain of signal transducing histidine kinase"/>
    <property type="match status" value="1"/>
</dbReference>
<dbReference type="Pfam" id="PF00512">
    <property type="entry name" value="HisKA"/>
    <property type="match status" value="1"/>
</dbReference>
<evidence type="ECO:0000256" key="8">
    <source>
        <dbReference type="ARBA" id="ARBA00022741"/>
    </source>
</evidence>
<dbReference type="GO" id="GO:0005524">
    <property type="term" value="F:ATP binding"/>
    <property type="evidence" value="ECO:0007669"/>
    <property type="project" value="UniProtKB-KW"/>
</dbReference>
<dbReference type="Pfam" id="PF02518">
    <property type="entry name" value="HATPase_c"/>
    <property type="match status" value="1"/>
</dbReference>
<evidence type="ECO:0000256" key="12">
    <source>
        <dbReference type="ARBA" id="ARBA00023012"/>
    </source>
</evidence>
<keyword evidence="10" id="KW-0067">ATP-binding</keyword>
<dbReference type="EC" id="2.7.13.3" evidence="3"/>
<keyword evidence="8" id="KW-0547">Nucleotide-binding</keyword>
<evidence type="ECO:0000256" key="4">
    <source>
        <dbReference type="ARBA" id="ARBA00022475"/>
    </source>
</evidence>
<dbReference type="PROSITE" id="PS51257">
    <property type="entry name" value="PROKAR_LIPOPROTEIN"/>
    <property type="match status" value="1"/>
</dbReference>
<keyword evidence="6" id="KW-0808">Transferase</keyword>
<dbReference type="CDD" id="cd06225">
    <property type="entry name" value="HAMP"/>
    <property type="match status" value="1"/>
</dbReference>
<dbReference type="GO" id="GO:0000155">
    <property type="term" value="F:phosphorelay sensor kinase activity"/>
    <property type="evidence" value="ECO:0007669"/>
    <property type="project" value="InterPro"/>
</dbReference>
<dbReference type="InterPro" id="IPR036890">
    <property type="entry name" value="HATPase_C_sf"/>
</dbReference>
<dbReference type="Gene3D" id="6.10.340.10">
    <property type="match status" value="1"/>
</dbReference>
<dbReference type="GO" id="GO:0005886">
    <property type="term" value="C:plasma membrane"/>
    <property type="evidence" value="ECO:0007669"/>
    <property type="project" value="UniProtKB-SubCell"/>
</dbReference>
<dbReference type="InterPro" id="IPR005467">
    <property type="entry name" value="His_kinase_dom"/>
</dbReference>
<dbReference type="PANTHER" id="PTHR45528:SF1">
    <property type="entry name" value="SENSOR HISTIDINE KINASE CPXA"/>
    <property type="match status" value="1"/>
</dbReference>
<dbReference type="Pfam" id="PF00672">
    <property type="entry name" value="HAMP"/>
    <property type="match status" value="1"/>
</dbReference>
<comment type="subcellular location">
    <subcellularLocation>
        <location evidence="2">Cell membrane</location>
        <topology evidence="2">Multi-pass membrane protein</topology>
    </subcellularLocation>
</comment>
<dbReference type="AlphaFoldDB" id="A0A6I3NB53"/>
<proteinExistence type="predicted"/>
<dbReference type="PROSITE" id="PS50109">
    <property type="entry name" value="HIS_KIN"/>
    <property type="match status" value="1"/>
</dbReference>
<reference evidence="14" key="1">
    <citation type="journal article" date="2019" name="Nat. Med.">
        <title>A library of human gut bacterial isolates paired with longitudinal multiomics data enables mechanistic microbiome research.</title>
        <authorList>
            <person name="Poyet M."/>
            <person name="Groussin M."/>
            <person name="Gibbons S.M."/>
            <person name="Avila-Pacheco J."/>
            <person name="Jiang X."/>
            <person name="Kearney S.M."/>
            <person name="Perrotta A.R."/>
            <person name="Berdy B."/>
            <person name="Zhao S."/>
            <person name="Lieberman T.D."/>
            <person name="Swanson P.K."/>
            <person name="Smith M."/>
            <person name="Roesemann S."/>
            <person name="Alexander J.E."/>
            <person name="Rich S.A."/>
            <person name="Livny J."/>
            <person name="Vlamakis H."/>
            <person name="Clish C."/>
            <person name="Bullock K."/>
            <person name="Deik A."/>
            <person name="Scott J."/>
            <person name="Pierce K.A."/>
            <person name="Xavier R.J."/>
            <person name="Alm E.J."/>
        </authorList>
    </citation>
    <scope>NUCLEOTIDE SEQUENCE</scope>
    <source>
        <strain evidence="14">BIOML-A179</strain>
    </source>
</reference>
<dbReference type="InterPro" id="IPR003660">
    <property type="entry name" value="HAMP_dom"/>
</dbReference>
<evidence type="ECO:0000256" key="7">
    <source>
        <dbReference type="ARBA" id="ARBA00022692"/>
    </source>
</evidence>
<dbReference type="EMBL" id="WMQV01000002">
    <property type="protein sequence ID" value="MTL93145.1"/>
    <property type="molecule type" value="Genomic_DNA"/>
</dbReference>
<evidence type="ECO:0000256" key="2">
    <source>
        <dbReference type="ARBA" id="ARBA00004651"/>
    </source>
</evidence>
<dbReference type="CDD" id="cd00082">
    <property type="entry name" value="HisKA"/>
    <property type="match status" value="1"/>
</dbReference>
<evidence type="ECO:0000256" key="3">
    <source>
        <dbReference type="ARBA" id="ARBA00012438"/>
    </source>
</evidence>
<dbReference type="InterPro" id="IPR003594">
    <property type="entry name" value="HATPase_dom"/>
</dbReference>
<keyword evidence="5" id="KW-0597">Phosphoprotein</keyword>
<dbReference type="SUPFAM" id="SSF158472">
    <property type="entry name" value="HAMP domain-like"/>
    <property type="match status" value="1"/>
</dbReference>
<dbReference type="Gene3D" id="1.10.287.130">
    <property type="match status" value="1"/>
</dbReference>
<dbReference type="PROSITE" id="PS50885">
    <property type="entry name" value="HAMP"/>
    <property type="match status" value="1"/>
</dbReference>
<keyword evidence="13" id="KW-0472">Membrane</keyword>
<dbReference type="InterPro" id="IPR004358">
    <property type="entry name" value="Sig_transdc_His_kin-like_C"/>
</dbReference>
<dbReference type="RefSeq" id="WP_129821337.1">
    <property type="nucleotide sequence ID" value="NZ_RCYV01000004.1"/>
</dbReference>
<gene>
    <name evidence="14" type="ORF">GMA64_01240</name>
</gene>
<organism evidence="14">
    <name type="scientific">Turicibacter sanguinis</name>
    <dbReference type="NCBI Taxonomy" id="154288"/>
    <lineage>
        <taxon>Bacteria</taxon>
        <taxon>Bacillati</taxon>
        <taxon>Bacillota</taxon>
        <taxon>Erysipelotrichia</taxon>
        <taxon>Erysipelotrichales</taxon>
        <taxon>Turicibacteraceae</taxon>
        <taxon>Turicibacter</taxon>
    </lineage>
</organism>
<dbReference type="PRINTS" id="PR00344">
    <property type="entry name" value="BCTRLSENSOR"/>
</dbReference>
<dbReference type="SMART" id="SM00387">
    <property type="entry name" value="HATPase_c"/>
    <property type="match status" value="1"/>
</dbReference>
<dbReference type="SUPFAM" id="SSF55874">
    <property type="entry name" value="ATPase domain of HSP90 chaperone/DNA topoisomerase II/histidine kinase"/>
    <property type="match status" value="1"/>
</dbReference>